<accession>A0A419VVK6</accession>
<dbReference type="OrthoDB" id="980385at2"/>
<name>A0A419VVK6_9BACT</name>
<dbReference type="EMBL" id="RAPN01000005">
    <property type="protein sequence ID" value="RKD86141.1"/>
    <property type="molecule type" value="Genomic_DNA"/>
</dbReference>
<evidence type="ECO:0000313" key="2">
    <source>
        <dbReference type="Proteomes" id="UP000283387"/>
    </source>
</evidence>
<reference evidence="1 2" key="1">
    <citation type="submission" date="2018-09" db="EMBL/GenBank/DDBJ databases">
        <title>Genomic Encyclopedia of Archaeal and Bacterial Type Strains, Phase II (KMG-II): from individual species to whole genera.</title>
        <authorList>
            <person name="Goeker M."/>
        </authorList>
    </citation>
    <scope>NUCLEOTIDE SEQUENCE [LARGE SCALE GENOMIC DNA]</scope>
    <source>
        <strain evidence="1 2">DSM 27148</strain>
    </source>
</reference>
<organism evidence="1 2">
    <name type="scientific">Mangrovibacterium diazotrophicum</name>
    <dbReference type="NCBI Taxonomy" id="1261403"/>
    <lineage>
        <taxon>Bacteria</taxon>
        <taxon>Pseudomonadati</taxon>
        <taxon>Bacteroidota</taxon>
        <taxon>Bacteroidia</taxon>
        <taxon>Marinilabiliales</taxon>
        <taxon>Prolixibacteraceae</taxon>
        <taxon>Mangrovibacterium</taxon>
    </lineage>
</organism>
<evidence type="ECO:0008006" key="3">
    <source>
        <dbReference type="Google" id="ProtNLM"/>
    </source>
</evidence>
<gene>
    <name evidence="1" type="ORF">BC643_4458</name>
</gene>
<evidence type="ECO:0000313" key="1">
    <source>
        <dbReference type="EMBL" id="RKD86141.1"/>
    </source>
</evidence>
<keyword evidence="2" id="KW-1185">Reference proteome</keyword>
<dbReference type="Proteomes" id="UP000283387">
    <property type="component" value="Unassembled WGS sequence"/>
</dbReference>
<sequence>MRIVLTFIIGFLYSFPVSQSNGKDNTIYSKELVYTYNYSIFKEGRKETGRIYLGCLGKLLPLKEQKQFAIVWTKNKRELSEKRNNTGAIEDTNRVFIHPPRNNEFRILEYSPFPYVKYPLKTNSNWNWQLTLGKYWEDEELNVLANDTLQYRYQVEAKNQEYFSFAKSLLTYYEIRSYSINPKFKSEFVGYFNDGYGFVYCQFQNIDNSTITFELVNVASFDDVLNDAVKTEENKILWDNKSWE</sequence>
<dbReference type="AlphaFoldDB" id="A0A419VVK6"/>
<dbReference type="RefSeq" id="WP_120275491.1">
    <property type="nucleotide sequence ID" value="NZ_RAPN01000005.1"/>
</dbReference>
<proteinExistence type="predicted"/>
<comment type="caution">
    <text evidence="1">The sequence shown here is derived from an EMBL/GenBank/DDBJ whole genome shotgun (WGS) entry which is preliminary data.</text>
</comment>
<protein>
    <recommendedName>
        <fullName evidence="3">DUF3108 domain-containing protein</fullName>
    </recommendedName>
</protein>